<protein>
    <recommendedName>
        <fullName evidence="2">Cation-transporting P-type ATPase N-terminal domain-containing protein</fullName>
    </recommendedName>
</protein>
<dbReference type="SUPFAM" id="SSF81665">
    <property type="entry name" value="Calcium ATPase, transmembrane domain M"/>
    <property type="match status" value="1"/>
</dbReference>
<dbReference type="Gene3D" id="2.70.150.10">
    <property type="entry name" value="Calcium-transporting ATPase, cytoplasmic transduction domain A"/>
    <property type="match status" value="1"/>
</dbReference>
<comment type="caution">
    <text evidence="3">The sequence shown here is derived from an EMBL/GenBank/DDBJ whole genome shotgun (WGS) entry which is preliminary data.</text>
</comment>
<feature type="transmembrane region" description="Helical" evidence="1">
    <location>
        <begin position="58"/>
        <end position="76"/>
    </location>
</feature>
<dbReference type="PANTHER" id="PTHR42861">
    <property type="entry name" value="CALCIUM-TRANSPORTING ATPASE"/>
    <property type="match status" value="1"/>
</dbReference>
<evidence type="ECO:0000259" key="2">
    <source>
        <dbReference type="SMART" id="SM00831"/>
    </source>
</evidence>
<feature type="non-terminal residue" evidence="3">
    <location>
        <position position="120"/>
    </location>
</feature>
<feature type="non-terminal residue" evidence="3">
    <location>
        <position position="1"/>
    </location>
</feature>
<feature type="domain" description="Cation-transporting P-type ATPase N-terminal" evidence="2">
    <location>
        <begin position="5"/>
        <end position="78"/>
    </location>
</feature>
<dbReference type="InterPro" id="IPR023298">
    <property type="entry name" value="ATPase_P-typ_TM_dom_sf"/>
</dbReference>
<evidence type="ECO:0000256" key="1">
    <source>
        <dbReference type="SAM" id="Phobius"/>
    </source>
</evidence>
<sequence>ENKQNWHVLSVETVLKQLKASKNGLSEKEAKERLHRFGLNKLPEEKPASKLKVFFEQFKSPLIYILVIAGFVTLALQDWTDSVVIFAAVFLNSIIGYFQENKTSRILLKLRKVIHDKAVV</sequence>
<keyword evidence="1" id="KW-0472">Membrane</keyword>
<dbReference type="InterPro" id="IPR004014">
    <property type="entry name" value="ATPase_P-typ_cation-transptr_N"/>
</dbReference>
<proteinExistence type="predicted"/>
<accession>X1KWJ4</accession>
<keyword evidence="1" id="KW-0812">Transmembrane</keyword>
<evidence type="ECO:0000313" key="3">
    <source>
        <dbReference type="EMBL" id="GAH94524.1"/>
    </source>
</evidence>
<dbReference type="Pfam" id="PF00690">
    <property type="entry name" value="Cation_ATPase_N"/>
    <property type="match status" value="1"/>
</dbReference>
<dbReference type="EMBL" id="BARU01046896">
    <property type="protein sequence ID" value="GAH94524.1"/>
    <property type="molecule type" value="Genomic_DNA"/>
</dbReference>
<name>X1KWJ4_9ZZZZ</name>
<organism evidence="3">
    <name type="scientific">marine sediment metagenome</name>
    <dbReference type="NCBI Taxonomy" id="412755"/>
    <lineage>
        <taxon>unclassified sequences</taxon>
        <taxon>metagenomes</taxon>
        <taxon>ecological metagenomes</taxon>
    </lineage>
</organism>
<reference evidence="3" key="1">
    <citation type="journal article" date="2014" name="Front. Microbiol.">
        <title>High frequency of phylogenetically diverse reductive dehalogenase-homologous genes in deep subseafloor sedimentary metagenomes.</title>
        <authorList>
            <person name="Kawai M."/>
            <person name="Futagami T."/>
            <person name="Toyoda A."/>
            <person name="Takaki Y."/>
            <person name="Nishi S."/>
            <person name="Hori S."/>
            <person name="Arai W."/>
            <person name="Tsubouchi T."/>
            <person name="Morono Y."/>
            <person name="Uchiyama I."/>
            <person name="Ito T."/>
            <person name="Fujiyama A."/>
            <person name="Inagaki F."/>
            <person name="Takami H."/>
        </authorList>
    </citation>
    <scope>NUCLEOTIDE SEQUENCE</scope>
    <source>
        <strain evidence="3">Expedition CK06-06</strain>
    </source>
</reference>
<gene>
    <name evidence="3" type="ORF">S03H2_70525</name>
</gene>
<dbReference type="AlphaFoldDB" id="X1KWJ4"/>
<feature type="transmembrane region" description="Helical" evidence="1">
    <location>
        <begin position="82"/>
        <end position="99"/>
    </location>
</feature>
<dbReference type="SMART" id="SM00831">
    <property type="entry name" value="Cation_ATPase_N"/>
    <property type="match status" value="1"/>
</dbReference>
<dbReference type="Gene3D" id="1.20.1110.10">
    <property type="entry name" value="Calcium-transporting ATPase, transmembrane domain"/>
    <property type="match status" value="1"/>
</dbReference>
<keyword evidence="1" id="KW-1133">Transmembrane helix</keyword>